<dbReference type="Proteomes" id="UP001153737">
    <property type="component" value="Chromosome 7"/>
</dbReference>
<keyword evidence="2" id="KW-1185">Reference proteome</keyword>
<protein>
    <recommendedName>
        <fullName evidence="3">Retrotransposon gag domain-containing protein</fullName>
    </recommendedName>
</protein>
<name>A0A9N9X513_PHACE</name>
<sequence length="131" mass="15279">MATIGPEAIQIFNNFNLTEAQQKDIAVIENKFKEYFIPKINVSFERYNFFKIVQKEDEPFEKFLNTFKLQAKSCELEKLHDSSSKDKIVGGVRSDAVREKLLTEENLDQNKAIFTCRASEQATKQLKKYNF</sequence>
<reference evidence="1" key="1">
    <citation type="submission" date="2022-01" db="EMBL/GenBank/DDBJ databases">
        <authorList>
            <person name="King R."/>
        </authorList>
    </citation>
    <scope>NUCLEOTIDE SEQUENCE</scope>
</reference>
<proteinExistence type="predicted"/>
<dbReference type="AlphaFoldDB" id="A0A9N9X513"/>
<evidence type="ECO:0008006" key="3">
    <source>
        <dbReference type="Google" id="ProtNLM"/>
    </source>
</evidence>
<evidence type="ECO:0000313" key="2">
    <source>
        <dbReference type="Proteomes" id="UP001153737"/>
    </source>
</evidence>
<evidence type="ECO:0000313" key="1">
    <source>
        <dbReference type="EMBL" id="CAG9823897.1"/>
    </source>
</evidence>
<organism evidence="1 2">
    <name type="scientific">Phaedon cochleariae</name>
    <name type="common">Mustard beetle</name>
    <dbReference type="NCBI Taxonomy" id="80249"/>
    <lineage>
        <taxon>Eukaryota</taxon>
        <taxon>Metazoa</taxon>
        <taxon>Ecdysozoa</taxon>
        <taxon>Arthropoda</taxon>
        <taxon>Hexapoda</taxon>
        <taxon>Insecta</taxon>
        <taxon>Pterygota</taxon>
        <taxon>Neoptera</taxon>
        <taxon>Endopterygota</taxon>
        <taxon>Coleoptera</taxon>
        <taxon>Polyphaga</taxon>
        <taxon>Cucujiformia</taxon>
        <taxon>Chrysomeloidea</taxon>
        <taxon>Chrysomelidae</taxon>
        <taxon>Chrysomelinae</taxon>
        <taxon>Chrysomelini</taxon>
        <taxon>Phaedon</taxon>
    </lineage>
</organism>
<dbReference type="OrthoDB" id="8056305at2759"/>
<reference evidence="1" key="2">
    <citation type="submission" date="2022-10" db="EMBL/GenBank/DDBJ databases">
        <authorList>
            <consortium name="ENA_rothamsted_submissions"/>
            <consortium name="culmorum"/>
            <person name="King R."/>
        </authorList>
    </citation>
    <scope>NUCLEOTIDE SEQUENCE</scope>
</reference>
<dbReference type="EMBL" id="OU896713">
    <property type="protein sequence ID" value="CAG9823897.1"/>
    <property type="molecule type" value="Genomic_DNA"/>
</dbReference>
<dbReference type="PANTHER" id="PTHR33198">
    <property type="entry name" value="ANK_REP_REGION DOMAIN-CONTAINING PROTEIN-RELATED"/>
    <property type="match status" value="1"/>
</dbReference>
<gene>
    <name evidence="1" type="ORF">PHAECO_LOCUS11116</name>
</gene>
<accession>A0A9N9X513</accession>